<accession>A0ABW8BSS3</accession>
<organism evidence="1 2">
    <name type="scientific">Vreelandella lionensis</name>
    <dbReference type="NCBI Taxonomy" id="1144478"/>
    <lineage>
        <taxon>Bacteria</taxon>
        <taxon>Pseudomonadati</taxon>
        <taxon>Pseudomonadota</taxon>
        <taxon>Gammaproteobacteria</taxon>
        <taxon>Oceanospirillales</taxon>
        <taxon>Halomonadaceae</taxon>
        <taxon>Vreelandella</taxon>
    </lineage>
</organism>
<name>A0ABW8BSS3_9GAMM</name>
<evidence type="ECO:0000313" key="2">
    <source>
        <dbReference type="Proteomes" id="UP001614338"/>
    </source>
</evidence>
<comment type="caution">
    <text evidence="1">The sequence shown here is derived from an EMBL/GenBank/DDBJ whole genome shotgun (WGS) entry which is preliminary data.</text>
</comment>
<proteinExistence type="predicted"/>
<protein>
    <submittedName>
        <fullName evidence="1">IS4 family transposase</fullName>
    </submittedName>
</protein>
<dbReference type="EMBL" id="JBITWC010000005">
    <property type="protein sequence ID" value="MFI8749307.1"/>
    <property type="molecule type" value="Genomic_DNA"/>
</dbReference>
<gene>
    <name evidence="1" type="ORF">ACIGG6_04820</name>
</gene>
<evidence type="ECO:0000313" key="1">
    <source>
        <dbReference type="EMBL" id="MFI8749307.1"/>
    </source>
</evidence>
<sequence>AVSPGRLPEVMRSMLEMAPSFLLPDRRERSYPRAVRTRPQKYAVRKMPVRLN</sequence>
<feature type="non-terminal residue" evidence="1">
    <location>
        <position position="1"/>
    </location>
</feature>
<reference evidence="1 2" key="1">
    <citation type="submission" date="2024-10" db="EMBL/GenBank/DDBJ databases">
        <title>The Natural Products Discovery Center: Release of the First 8490 Sequenced Strains for Exploring Actinobacteria Biosynthetic Diversity.</title>
        <authorList>
            <person name="Kalkreuter E."/>
            <person name="Kautsar S.A."/>
            <person name="Yang D."/>
            <person name="Bader C.D."/>
            <person name="Teijaro C.N."/>
            <person name="Fluegel L."/>
            <person name="Davis C.M."/>
            <person name="Simpson J.R."/>
            <person name="Lauterbach L."/>
            <person name="Steele A.D."/>
            <person name="Gui C."/>
            <person name="Meng S."/>
            <person name="Li G."/>
            <person name="Viehrig K."/>
            <person name="Ye F."/>
            <person name="Su P."/>
            <person name="Kiefer A.F."/>
            <person name="Nichols A."/>
            <person name="Cepeda A.J."/>
            <person name="Yan W."/>
            <person name="Fan B."/>
            <person name="Jiang Y."/>
            <person name="Adhikari A."/>
            <person name="Zheng C.-J."/>
            <person name="Schuster L."/>
            <person name="Cowan T.M."/>
            <person name="Smanski M.J."/>
            <person name="Chevrette M.G."/>
            <person name="De Carvalho L.P.S."/>
            <person name="Shen B."/>
        </authorList>
    </citation>
    <scope>NUCLEOTIDE SEQUENCE [LARGE SCALE GENOMIC DNA]</scope>
    <source>
        <strain evidence="1 2">NPDC077409</strain>
    </source>
</reference>
<dbReference type="Proteomes" id="UP001614338">
    <property type="component" value="Unassembled WGS sequence"/>
</dbReference>
<keyword evidence="2" id="KW-1185">Reference proteome</keyword>